<dbReference type="PANTHER" id="PTHR34106:SF5">
    <property type="entry name" value="GLYCOSIDASE"/>
    <property type="match status" value="1"/>
</dbReference>
<dbReference type="PANTHER" id="PTHR34106">
    <property type="entry name" value="GLYCOSIDASE"/>
    <property type="match status" value="1"/>
</dbReference>
<keyword evidence="2" id="KW-0808">Transferase</keyword>
<dbReference type="SUPFAM" id="SSF75005">
    <property type="entry name" value="Arabinanase/levansucrase/invertase"/>
    <property type="match status" value="1"/>
</dbReference>
<name>A0AAU7EJA2_9FLAO</name>
<dbReference type="PIRSF" id="PIRSF016202">
    <property type="entry name" value="PH1107"/>
    <property type="match status" value="1"/>
</dbReference>
<keyword evidence="4" id="KW-0378">Hydrolase</keyword>
<dbReference type="Gene3D" id="2.115.10.20">
    <property type="entry name" value="Glycosyl hydrolase domain, family 43"/>
    <property type="match status" value="1"/>
</dbReference>
<evidence type="ECO:0000313" key="5">
    <source>
        <dbReference type="Proteomes" id="UP001224325"/>
    </source>
</evidence>
<dbReference type="GO" id="GO:0016757">
    <property type="term" value="F:glycosyltransferase activity"/>
    <property type="evidence" value="ECO:0007669"/>
    <property type="project" value="UniProtKB-KW"/>
</dbReference>
<dbReference type="Pfam" id="PF04041">
    <property type="entry name" value="Glyco_hydro_130"/>
    <property type="match status" value="1"/>
</dbReference>
<comment type="similarity">
    <text evidence="3">Belongs to the glycosyl hydrolase 130 family.</text>
</comment>
<evidence type="ECO:0000256" key="1">
    <source>
        <dbReference type="ARBA" id="ARBA00022676"/>
    </source>
</evidence>
<dbReference type="InterPro" id="IPR023296">
    <property type="entry name" value="Glyco_hydro_beta-prop_sf"/>
</dbReference>
<evidence type="ECO:0000313" key="4">
    <source>
        <dbReference type="EMBL" id="XBL15198.1"/>
    </source>
</evidence>
<gene>
    <name evidence="4" type="ORF">QLS71_004070</name>
</gene>
<keyword evidence="5" id="KW-1185">Reference proteome</keyword>
<proteinExistence type="inferred from homology"/>
<dbReference type="Proteomes" id="UP001224325">
    <property type="component" value="Chromosome"/>
</dbReference>
<organism evidence="4 5">
    <name type="scientific">Mariniflexile litorale</name>
    <dbReference type="NCBI Taxonomy" id="3045158"/>
    <lineage>
        <taxon>Bacteria</taxon>
        <taxon>Pseudomonadati</taxon>
        <taxon>Bacteroidota</taxon>
        <taxon>Flavobacteriia</taxon>
        <taxon>Flavobacteriales</taxon>
        <taxon>Flavobacteriaceae</taxon>
        <taxon>Mariniflexile</taxon>
    </lineage>
</organism>
<reference evidence="4" key="1">
    <citation type="submission" date="2024-04" db="EMBL/GenBank/DDBJ databases">
        <title>Mariniflexile litorale, isolated from the shallow sediments of the Sea of Japan.</title>
        <authorList>
            <person name="Romanenko L."/>
            <person name="Isaeva M."/>
        </authorList>
    </citation>
    <scope>NUCLEOTIDE SEQUENCE [LARGE SCALE GENOMIC DNA]</scope>
    <source>
        <strain evidence="4">KMM 9835</strain>
    </source>
</reference>
<dbReference type="CDD" id="cd18612">
    <property type="entry name" value="GH130_Lin0857-like"/>
    <property type="match status" value="1"/>
</dbReference>
<keyword evidence="1" id="KW-0328">Glycosyltransferase</keyword>
<dbReference type="AlphaFoldDB" id="A0AAU7EJA2"/>
<dbReference type="RefSeq" id="WP_308990640.1">
    <property type="nucleotide sequence ID" value="NZ_CP155618.1"/>
</dbReference>
<dbReference type="InterPro" id="IPR007184">
    <property type="entry name" value="Mannoside_phosphorylase"/>
</dbReference>
<dbReference type="KEGG" id="mlil:QLS71_004070"/>
<protein>
    <submittedName>
        <fullName evidence="4">Glycoside hydrolase family 130 protein</fullName>
    </submittedName>
</protein>
<dbReference type="GO" id="GO:0016787">
    <property type="term" value="F:hydrolase activity"/>
    <property type="evidence" value="ECO:0007669"/>
    <property type="project" value="UniProtKB-KW"/>
</dbReference>
<evidence type="ECO:0000256" key="3">
    <source>
        <dbReference type="ARBA" id="ARBA00024356"/>
    </source>
</evidence>
<accession>A0AAU7EJA2</accession>
<evidence type="ECO:0000256" key="2">
    <source>
        <dbReference type="ARBA" id="ARBA00022679"/>
    </source>
</evidence>
<dbReference type="EMBL" id="CP155618">
    <property type="protein sequence ID" value="XBL15198.1"/>
    <property type="molecule type" value="Genomic_DNA"/>
</dbReference>
<sequence length="350" mass="39133">MKDISQRSNQNPLLSPKDLNPSNKNMIIECLLNPGVFEFKDKIGLLVRVAERTVQKEGLLSVPIYNSVGKVEILDFNLKDSKLDASDARVITYDGTDHLTTISHLRLLFSDDGVTFKEDMAYPSLFGEGDYESYGIEDCRVSKIDNIYHLTYTMVSANGVGVGLRTTKDWKTFEKKGMIFSPHNKDCAIFEEKINDKYFALHRPSSPELGGNYIWLAESPDAVHWGNHKCIAKTRQGKFDSKRLGAGAAPIKTEKGWLEIYHGATEANRYCLGALLLDLKDPSKVIARSEEPIMEPLALYEQTGFFGNVVFTNGHIVEGDTIKMYYGASDEHVCSANFSINKILKTLGQS</sequence>